<dbReference type="EMBL" id="VDFR01000093">
    <property type="protein sequence ID" value="TNC42558.1"/>
    <property type="molecule type" value="Genomic_DNA"/>
</dbReference>
<evidence type="ECO:0000313" key="3">
    <source>
        <dbReference type="Proteomes" id="UP000306740"/>
    </source>
</evidence>
<comment type="caution">
    <text evidence="1">The sequence shown here is derived from an EMBL/GenBank/DDBJ whole genome shotgun (WGS) entry which is preliminary data.</text>
</comment>
<accession>A0A5C4MFP0</accession>
<organism evidence="1 3">
    <name type="scientific">Mumia zhuanghuii</name>
    <dbReference type="NCBI Taxonomy" id="2585211"/>
    <lineage>
        <taxon>Bacteria</taxon>
        <taxon>Bacillati</taxon>
        <taxon>Actinomycetota</taxon>
        <taxon>Actinomycetes</taxon>
        <taxon>Propionibacteriales</taxon>
        <taxon>Nocardioidaceae</taxon>
        <taxon>Mumia</taxon>
    </lineage>
</organism>
<name>A0A5C4MFP0_9ACTN</name>
<proteinExistence type="predicted"/>
<sequence>MDDEREGTQYVVVVAGTLTDAVRRATEARGLTVTEERGRLVFRGRFSGLVALNDLLFALDDLGLTLLSVRQSA</sequence>
<gene>
    <name evidence="2" type="ORF">FHE65_19605</name>
    <name evidence="1" type="ORF">FHE65_20690</name>
</gene>
<evidence type="ECO:0000313" key="2">
    <source>
        <dbReference type="EMBL" id="TNC43073.1"/>
    </source>
</evidence>
<reference evidence="1 3" key="1">
    <citation type="submission" date="2019-05" db="EMBL/GenBank/DDBJ databases">
        <title>Mumia sp. nov., isolated from the intestinal contents of plateau pika (Ochotona curzoniae) in the Qinghai-Tibet plateau of China.</title>
        <authorList>
            <person name="Tian Z."/>
        </authorList>
    </citation>
    <scope>NUCLEOTIDE SEQUENCE [LARGE SCALE GENOMIC DNA]</scope>
    <source>
        <strain evidence="3">527</strain>
        <strain evidence="1">Z527</strain>
    </source>
</reference>
<dbReference type="EMBL" id="VDFR01000089">
    <property type="protein sequence ID" value="TNC43073.1"/>
    <property type="molecule type" value="Genomic_DNA"/>
</dbReference>
<dbReference type="Proteomes" id="UP000306740">
    <property type="component" value="Unassembled WGS sequence"/>
</dbReference>
<protein>
    <submittedName>
        <fullName evidence="1">Uncharacterized protein</fullName>
    </submittedName>
</protein>
<dbReference type="RefSeq" id="WP_139087243.1">
    <property type="nucleotide sequence ID" value="NZ_VDFR01000089.1"/>
</dbReference>
<evidence type="ECO:0000313" key="1">
    <source>
        <dbReference type="EMBL" id="TNC42558.1"/>
    </source>
</evidence>
<dbReference type="AlphaFoldDB" id="A0A5C4MFP0"/>